<keyword evidence="3" id="KW-1185">Reference proteome</keyword>
<evidence type="ECO:0000256" key="1">
    <source>
        <dbReference type="SAM" id="SignalP"/>
    </source>
</evidence>
<dbReference type="Proteomes" id="UP000549009">
    <property type="component" value="Unassembled WGS sequence"/>
</dbReference>
<gene>
    <name evidence="2" type="ORF">FHS40_008262</name>
</gene>
<dbReference type="EMBL" id="JACHJD010000024">
    <property type="protein sequence ID" value="MBB5109134.1"/>
    <property type="molecule type" value="Genomic_DNA"/>
</dbReference>
<dbReference type="AlphaFoldDB" id="A0A7W8B2G3"/>
<sequence>MSKVVACLAIVCALVGTAACTSQNEPPETARASGSDSCDPSQKGNKNLLACFTTLCEADDNDCPEQNEPPAPATTSDVAGRKFLKSVTGRWGQDDGYREIGDWRKKAVEEPAFVTIHGDGRIEITKPHRCQGRFTATKRSLYSPALDCGRLGTHEVTILKEPGSAPIADRLGIAGLPGVLGMDPAFFDREKEAPG</sequence>
<name>A0A7W8B2G3_STRST</name>
<feature type="chain" id="PRO_5039631116" description="Lipoprotein" evidence="1">
    <location>
        <begin position="19"/>
        <end position="195"/>
    </location>
</feature>
<organism evidence="2 3">
    <name type="scientific">Streptomyces spectabilis</name>
    <dbReference type="NCBI Taxonomy" id="68270"/>
    <lineage>
        <taxon>Bacteria</taxon>
        <taxon>Bacillati</taxon>
        <taxon>Actinomycetota</taxon>
        <taxon>Actinomycetes</taxon>
        <taxon>Kitasatosporales</taxon>
        <taxon>Streptomycetaceae</taxon>
        <taxon>Streptomyces</taxon>
    </lineage>
</organism>
<keyword evidence="1" id="KW-0732">Signal</keyword>
<feature type="signal peptide" evidence="1">
    <location>
        <begin position="1"/>
        <end position="18"/>
    </location>
</feature>
<evidence type="ECO:0000313" key="3">
    <source>
        <dbReference type="Proteomes" id="UP000549009"/>
    </source>
</evidence>
<comment type="caution">
    <text evidence="2">The sequence shown here is derived from an EMBL/GenBank/DDBJ whole genome shotgun (WGS) entry which is preliminary data.</text>
</comment>
<proteinExistence type="predicted"/>
<protein>
    <recommendedName>
        <fullName evidence="4">Lipoprotein</fullName>
    </recommendedName>
</protein>
<dbReference type="PROSITE" id="PS51257">
    <property type="entry name" value="PROKAR_LIPOPROTEIN"/>
    <property type="match status" value="1"/>
</dbReference>
<reference evidence="2 3" key="1">
    <citation type="submission" date="2020-08" db="EMBL/GenBank/DDBJ databases">
        <title>Genomic Encyclopedia of Type Strains, Phase III (KMG-III): the genomes of soil and plant-associated and newly described type strains.</title>
        <authorList>
            <person name="Whitman W."/>
        </authorList>
    </citation>
    <scope>NUCLEOTIDE SEQUENCE [LARGE SCALE GENOMIC DNA]</scope>
    <source>
        <strain evidence="2 3">CECT 3146</strain>
    </source>
</reference>
<evidence type="ECO:0000313" key="2">
    <source>
        <dbReference type="EMBL" id="MBB5109134.1"/>
    </source>
</evidence>
<evidence type="ECO:0008006" key="4">
    <source>
        <dbReference type="Google" id="ProtNLM"/>
    </source>
</evidence>
<accession>A0A7W8B2G3</accession>
<dbReference type="RefSeq" id="WP_184926089.1">
    <property type="nucleotide sequence ID" value="NZ_BMSQ01000027.1"/>
</dbReference>